<reference evidence="1 2" key="1">
    <citation type="submission" date="2021-06" db="EMBL/GenBank/DDBJ databases">
        <authorList>
            <person name="Kallberg Y."/>
            <person name="Tangrot J."/>
            <person name="Rosling A."/>
        </authorList>
    </citation>
    <scope>NUCLEOTIDE SEQUENCE [LARGE SCALE GENOMIC DNA]</scope>
    <source>
        <strain evidence="1 2">120-4 pot B 10/14</strain>
    </source>
</reference>
<dbReference type="Proteomes" id="UP000789901">
    <property type="component" value="Unassembled WGS sequence"/>
</dbReference>
<keyword evidence="2" id="KW-1185">Reference proteome</keyword>
<protein>
    <submittedName>
        <fullName evidence="1">22620_t:CDS:1</fullName>
    </submittedName>
</protein>
<accession>A0ABN7WHJ0</accession>
<organism evidence="1 2">
    <name type="scientific">Gigaspora margarita</name>
    <dbReference type="NCBI Taxonomy" id="4874"/>
    <lineage>
        <taxon>Eukaryota</taxon>
        <taxon>Fungi</taxon>
        <taxon>Fungi incertae sedis</taxon>
        <taxon>Mucoromycota</taxon>
        <taxon>Glomeromycotina</taxon>
        <taxon>Glomeromycetes</taxon>
        <taxon>Diversisporales</taxon>
        <taxon>Gigasporaceae</taxon>
        <taxon>Gigaspora</taxon>
    </lineage>
</organism>
<gene>
    <name evidence="1" type="ORF">GMARGA_LOCUS30926</name>
</gene>
<evidence type="ECO:0000313" key="1">
    <source>
        <dbReference type="EMBL" id="CAG8832142.1"/>
    </source>
</evidence>
<proteinExistence type="predicted"/>
<dbReference type="EMBL" id="CAJVQB010044786">
    <property type="protein sequence ID" value="CAG8832142.1"/>
    <property type="molecule type" value="Genomic_DNA"/>
</dbReference>
<feature type="non-terminal residue" evidence="1">
    <location>
        <position position="1"/>
    </location>
</feature>
<comment type="caution">
    <text evidence="1">The sequence shown here is derived from an EMBL/GenBank/DDBJ whole genome shotgun (WGS) entry which is preliminary data.</text>
</comment>
<sequence>YKKIKDKNHQILVQFLDTILYTCGTIFNNVCELSITTPTGPNCEVNKFFDEHSDSEDDNKSLITDNYEINVIDDLHHKEQDKNMINKIDDPI</sequence>
<evidence type="ECO:0000313" key="2">
    <source>
        <dbReference type="Proteomes" id="UP000789901"/>
    </source>
</evidence>
<name>A0ABN7WHJ0_GIGMA</name>